<evidence type="ECO:0000259" key="7">
    <source>
        <dbReference type="Pfam" id="PF04085"/>
    </source>
</evidence>
<dbReference type="InterPro" id="IPR042175">
    <property type="entry name" value="Cell/Rod_MreC_2"/>
</dbReference>
<dbReference type="Pfam" id="PF04085">
    <property type="entry name" value="MreC"/>
    <property type="match status" value="1"/>
</dbReference>
<dbReference type="InterPro" id="IPR055342">
    <property type="entry name" value="MreC_beta-barrel_core"/>
</dbReference>
<feature type="coiled-coil region" evidence="6">
    <location>
        <begin position="86"/>
        <end position="113"/>
    </location>
</feature>
<keyword evidence="9" id="KW-1185">Reference proteome</keyword>
<reference evidence="8 9" key="1">
    <citation type="submission" date="2020-11" db="EMBL/GenBank/DDBJ databases">
        <title>Taxonomic evaluation of the Bacillus sporothermodurans group of bacteria based on whole genome sequences.</title>
        <authorList>
            <person name="Fiedler G."/>
            <person name="Herbstmann A.-D."/>
            <person name="Doll E."/>
            <person name="Wenning M."/>
            <person name="Brinks E."/>
            <person name="Kabisch J."/>
            <person name="Breitenwieser F."/>
            <person name="Lappann M."/>
            <person name="Boehnlein C."/>
            <person name="Franz C."/>
        </authorList>
    </citation>
    <scope>NUCLEOTIDE SEQUENCE [LARGE SCALE GENOMIC DNA]</scope>
    <source>
        <strain evidence="8 9">JCM 19841</strain>
    </source>
</reference>
<gene>
    <name evidence="8" type="primary">mreC</name>
    <name evidence="8" type="ORF">I5776_07425</name>
</gene>
<evidence type="ECO:0000313" key="8">
    <source>
        <dbReference type="EMBL" id="QQZ10718.1"/>
    </source>
</evidence>
<dbReference type="RefSeq" id="WP_202779891.1">
    <property type="nucleotide sequence ID" value="NZ_CP065425.1"/>
</dbReference>
<dbReference type="Gene3D" id="1.20.5.490">
    <property type="entry name" value="Single helix bin"/>
    <property type="match status" value="1"/>
</dbReference>
<evidence type="ECO:0000256" key="5">
    <source>
        <dbReference type="PIRNR" id="PIRNR038471"/>
    </source>
</evidence>
<organism evidence="8 9">
    <name type="scientific">Heyndrickxia vini</name>
    <dbReference type="NCBI Taxonomy" id="1476025"/>
    <lineage>
        <taxon>Bacteria</taxon>
        <taxon>Bacillati</taxon>
        <taxon>Bacillota</taxon>
        <taxon>Bacilli</taxon>
        <taxon>Bacillales</taxon>
        <taxon>Bacillaceae</taxon>
        <taxon>Heyndrickxia</taxon>
    </lineage>
</organism>
<dbReference type="InterPro" id="IPR042177">
    <property type="entry name" value="Cell/Rod_1"/>
</dbReference>
<sequence>MPQFFLNKRLIILLISIILLVALIGYSLRDRENVSKPEQFVRDIVGFGQSIVAFPAHGISNFIDSVKDIQNTYTENKKLKARLDELPKITGEIADLKSENEELKKILKKQDDLRNYSSIQATIVSRNSDQWYENITISKGSSSGVKKNMAIMTSKGLLGKVISTSPSYSTVELLSSSNPKNRISAEVLSKKKEYGLIQGYDEEHKVLLLKTIDYDVSVKKGDIVNTSGLGGVFPKGLPIGTVEKLVPDENGLTQTAWVKPYADFYDIENVQIIERTTVNPDEEGE</sequence>
<dbReference type="Gene3D" id="2.40.10.340">
    <property type="entry name" value="Rod shape-determining protein MreC, domain 1"/>
    <property type="match status" value="1"/>
</dbReference>
<comment type="similarity">
    <text evidence="1 5">Belongs to the MreC family.</text>
</comment>
<dbReference type="Gene3D" id="2.40.10.350">
    <property type="entry name" value="Rod shape-determining protein MreC, domain 2"/>
    <property type="match status" value="1"/>
</dbReference>
<name>A0ABX7E4R6_9BACI</name>
<comment type="function">
    <text evidence="5">Involved in formation and maintenance of cell shape.</text>
</comment>
<protein>
    <recommendedName>
        <fullName evidence="2 5">Cell shape-determining protein MreC</fullName>
    </recommendedName>
    <alternativeName>
        <fullName evidence="4 5">Cell shape protein MreC</fullName>
    </alternativeName>
</protein>
<evidence type="ECO:0000313" key="9">
    <source>
        <dbReference type="Proteomes" id="UP000595691"/>
    </source>
</evidence>
<dbReference type="EMBL" id="CP065425">
    <property type="protein sequence ID" value="QQZ10718.1"/>
    <property type="molecule type" value="Genomic_DNA"/>
</dbReference>
<dbReference type="PANTHER" id="PTHR34138:SF1">
    <property type="entry name" value="CELL SHAPE-DETERMINING PROTEIN MREC"/>
    <property type="match status" value="1"/>
</dbReference>
<evidence type="ECO:0000256" key="1">
    <source>
        <dbReference type="ARBA" id="ARBA00009369"/>
    </source>
</evidence>
<evidence type="ECO:0000256" key="6">
    <source>
        <dbReference type="SAM" id="Coils"/>
    </source>
</evidence>
<evidence type="ECO:0000256" key="3">
    <source>
        <dbReference type="ARBA" id="ARBA00022960"/>
    </source>
</evidence>
<dbReference type="PIRSF" id="PIRSF038471">
    <property type="entry name" value="MreC"/>
    <property type="match status" value="1"/>
</dbReference>
<feature type="domain" description="Rod shape-determining protein MreC beta-barrel core" evidence="7">
    <location>
        <begin position="123"/>
        <end position="274"/>
    </location>
</feature>
<dbReference type="InterPro" id="IPR007221">
    <property type="entry name" value="MreC"/>
</dbReference>
<evidence type="ECO:0000256" key="2">
    <source>
        <dbReference type="ARBA" id="ARBA00013855"/>
    </source>
</evidence>
<dbReference type="Proteomes" id="UP000595691">
    <property type="component" value="Chromosome"/>
</dbReference>
<proteinExistence type="inferred from homology"/>
<accession>A0ABX7E4R6</accession>
<keyword evidence="3 5" id="KW-0133">Cell shape</keyword>
<dbReference type="PANTHER" id="PTHR34138">
    <property type="entry name" value="CELL SHAPE-DETERMINING PROTEIN MREC"/>
    <property type="match status" value="1"/>
</dbReference>
<evidence type="ECO:0000256" key="4">
    <source>
        <dbReference type="ARBA" id="ARBA00032089"/>
    </source>
</evidence>
<dbReference type="NCBIfam" id="TIGR00219">
    <property type="entry name" value="mreC"/>
    <property type="match status" value="1"/>
</dbReference>
<keyword evidence="6" id="KW-0175">Coiled coil</keyword>